<reference evidence="9" key="1">
    <citation type="submission" date="2019-08" db="EMBL/GenBank/DDBJ databases">
        <authorList>
            <person name="Kucharzyk K."/>
            <person name="Murdoch R.W."/>
            <person name="Higgins S."/>
            <person name="Loffler F."/>
        </authorList>
    </citation>
    <scope>NUCLEOTIDE SEQUENCE</scope>
</reference>
<evidence type="ECO:0000256" key="5">
    <source>
        <dbReference type="ARBA" id="ARBA00022822"/>
    </source>
</evidence>
<dbReference type="InterPro" id="IPR013785">
    <property type="entry name" value="Aldolase_TIM"/>
</dbReference>
<dbReference type="EMBL" id="VSSQ01038303">
    <property type="protein sequence ID" value="MPM91200.1"/>
    <property type="molecule type" value="Genomic_DNA"/>
</dbReference>
<comment type="pathway">
    <text evidence="1">Amino-acid biosynthesis; L-tryptophan biosynthesis; L-tryptophan from chorismate: step 5/5.</text>
</comment>
<evidence type="ECO:0000313" key="9">
    <source>
        <dbReference type="EMBL" id="MPM91200.1"/>
    </source>
</evidence>
<proteinExistence type="inferred from homology"/>
<accession>A0A645DP05</accession>
<dbReference type="InterPro" id="IPR002028">
    <property type="entry name" value="Trp_synthase_suA"/>
</dbReference>
<dbReference type="CDD" id="cd04724">
    <property type="entry name" value="Tryptophan_synthase_alpha"/>
    <property type="match status" value="1"/>
</dbReference>
<dbReference type="AlphaFoldDB" id="A0A645DP05"/>
<evidence type="ECO:0000256" key="6">
    <source>
        <dbReference type="ARBA" id="ARBA00023141"/>
    </source>
</evidence>
<comment type="subunit">
    <text evidence="2">Tetramer of two alpha and two beta chains.</text>
</comment>
<evidence type="ECO:0000256" key="8">
    <source>
        <dbReference type="ARBA" id="ARBA00049047"/>
    </source>
</evidence>
<dbReference type="GO" id="GO:0004834">
    <property type="term" value="F:tryptophan synthase activity"/>
    <property type="evidence" value="ECO:0007669"/>
    <property type="project" value="UniProtKB-EC"/>
</dbReference>
<dbReference type="EC" id="4.2.1.20" evidence="3"/>
<dbReference type="Gene3D" id="3.20.20.70">
    <property type="entry name" value="Aldolase class I"/>
    <property type="match status" value="1"/>
</dbReference>
<dbReference type="PANTHER" id="PTHR43406:SF1">
    <property type="entry name" value="TRYPTOPHAN SYNTHASE ALPHA CHAIN, CHLOROPLASTIC"/>
    <property type="match status" value="1"/>
</dbReference>
<dbReference type="GO" id="GO:0005829">
    <property type="term" value="C:cytosol"/>
    <property type="evidence" value="ECO:0007669"/>
    <property type="project" value="TreeGrafter"/>
</dbReference>
<dbReference type="NCBIfam" id="TIGR00262">
    <property type="entry name" value="trpA"/>
    <property type="match status" value="1"/>
</dbReference>
<comment type="catalytic activity">
    <reaction evidence="8">
        <text>(1S,2R)-1-C-(indol-3-yl)glycerol 3-phosphate + L-serine = D-glyceraldehyde 3-phosphate + L-tryptophan + H2O</text>
        <dbReference type="Rhea" id="RHEA:10532"/>
        <dbReference type="ChEBI" id="CHEBI:15377"/>
        <dbReference type="ChEBI" id="CHEBI:33384"/>
        <dbReference type="ChEBI" id="CHEBI:57912"/>
        <dbReference type="ChEBI" id="CHEBI:58866"/>
        <dbReference type="ChEBI" id="CHEBI:59776"/>
        <dbReference type="EC" id="4.2.1.20"/>
    </reaction>
</comment>
<evidence type="ECO:0000256" key="4">
    <source>
        <dbReference type="ARBA" id="ARBA00022605"/>
    </source>
</evidence>
<sequence>MATSEAVIAAMIESGADIIELGVPFSDPTADGTVIQEAAQMALKHDTTLCDVLALAGRLRSRFPDVGLVIFSYYNVIFHLGGAEFARRAGEAGVDGVLVVDLPFEEHMELRPELEKNGLDWITLISPMTSPERAEMLLREARGFVYYIMQLGVTGVRDALPEDAARHLEVLRRISPVPVAAGFGIADGNMACEAARHADGVIAGSALVKLQTHAPDPVAAVSKLTAELAAGVRG</sequence>
<protein>
    <recommendedName>
        <fullName evidence="3">tryptophan synthase</fullName>
        <ecNumber evidence="3">4.2.1.20</ecNumber>
    </recommendedName>
</protein>
<evidence type="ECO:0000256" key="7">
    <source>
        <dbReference type="ARBA" id="ARBA00023239"/>
    </source>
</evidence>
<evidence type="ECO:0000256" key="1">
    <source>
        <dbReference type="ARBA" id="ARBA00004733"/>
    </source>
</evidence>
<keyword evidence="6" id="KW-0057">Aromatic amino acid biosynthesis</keyword>
<keyword evidence="4" id="KW-0028">Amino-acid biosynthesis</keyword>
<dbReference type="SUPFAM" id="SSF51366">
    <property type="entry name" value="Ribulose-phoshate binding barrel"/>
    <property type="match status" value="1"/>
</dbReference>
<dbReference type="Pfam" id="PF00290">
    <property type="entry name" value="Trp_syntA"/>
    <property type="match status" value="1"/>
</dbReference>
<name>A0A645DP05_9ZZZZ</name>
<dbReference type="InterPro" id="IPR011060">
    <property type="entry name" value="RibuloseP-bd_barrel"/>
</dbReference>
<dbReference type="PANTHER" id="PTHR43406">
    <property type="entry name" value="TRYPTOPHAN SYNTHASE, ALPHA CHAIN"/>
    <property type="match status" value="1"/>
</dbReference>
<gene>
    <name evidence="9" type="primary">trpA_21</name>
    <name evidence="9" type="ORF">SDC9_138327</name>
</gene>
<keyword evidence="7 9" id="KW-0456">Lyase</keyword>
<keyword evidence="5" id="KW-0822">Tryptophan biosynthesis</keyword>
<comment type="caution">
    <text evidence="9">The sequence shown here is derived from an EMBL/GenBank/DDBJ whole genome shotgun (WGS) entry which is preliminary data.</text>
</comment>
<organism evidence="9">
    <name type="scientific">bioreactor metagenome</name>
    <dbReference type="NCBI Taxonomy" id="1076179"/>
    <lineage>
        <taxon>unclassified sequences</taxon>
        <taxon>metagenomes</taxon>
        <taxon>ecological metagenomes</taxon>
    </lineage>
</organism>
<evidence type="ECO:0000256" key="3">
    <source>
        <dbReference type="ARBA" id="ARBA00012043"/>
    </source>
</evidence>
<dbReference type="HAMAP" id="MF_00131">
    <property type="entry name" value="Trp_synth_alpha"/>
    <property type="match status" value="1"/>
</dbReference>
<evidence type="ECO:0000256" key="2">
    <source>
        <dbReference type="ARBA" id="ARBA00011270"/>
    </source>
</evidence>
<dbReference type="UniPathway" id="UPA00035">
    <property type="reaction ID" value="UER00044"/>
</dbReference>